<dbReference type="Pfam" id="PF00155">
    <property type="entry name" value="Aminotran_1_2"/>
    <property type="match status" value="1"/>
</dbReference>
<dbReference type="EMBL" id="PUIV01000013">
    <property type="protein sequence ID" value="PWB94002.1"/>
    <property type="molecule type" value="Genomic_DNA"/>
</dbReference>
<keyword evidence="3" id="KW-0663">Pyridoxal phosphate</keyword>
<feature type="domain" description="Aminotransferase class I/classII large" evidence="4">
    <location>
        <begin position="27"/>
        <end position="361"/>
    </location>
</feature>
<dbReference type="InterPro" id="IPR004839">
    <property type="entry name" value="Aminotransferase_I/II_large"/>
</dbReference>
<evidence type="ECO:0000313" key="5">
    <source>
        <dbReference type="EMBL" id="PWB94002.1"/>
    </source>
</evidence>
<dbReference type="SUPFAM" id="SSF53383">
    <property type="entry name" value="PLP-dependent transferases"/>
    <property type="match status" value="1"/>
</dbReference>
<dbReference type="Gene3D" id="3.40.640.10">
    <property type="entry name" value="Type I PLP-dependent aspartate aminotransferase-like (Major domain)"/>
    <property type="match status" value="1"/>
</dbReference>
<dbReference type="InterPro" id="IPR015421">
    <property type="entry name" value="PyrdxlP-dep_Trfase_major"/>
</dbReference>
<evidence type="ECO:0000259" key="4">
    <source>
        <dbReference type="Pfam" id="PF00155"/>
    </source>
</evidence>
<evidence type="ECO:0000256" key="3">
    <source>
        <dbReference type="ARBA" id="ARBA00022898"/>
    </source>
</evidence>
<keyword evidence="2" id="KW-0808">Transferase</keyword>
<dbReference type="PANTHER" id="PTHR13693">
    <property type="entry name" value="CLASS II AMINOTRANSFERASE/8-AMINO-7-OXONONANOATE SYNTHASE"/>
    <property type="match status" value="1"/>
</dbReference>
<gene>
    <name evidence="5" type="ORF">C5689_10185</name>
</gene>
<evidence type="ECO:0000313" key="6">
    <source>
        <dbReference type="Proteomes" id="UP000245137"/>
    </source>
</evidence>
<name>A0A2U1SQW7_METSR</name>
<dbReference type="Gene3D" id="3.90.1150.10">
    <property type="entry name" value="Aspartate Aminotransferase, domain 1"/>
    <property type="match status" value="1"/>
</dbReference>
<accession>A0A2U1SQW7</accession>
<organism evidence="5 6">
    <name type="scientific">Methylosinus sporium</name>
    <dbReference type="NCBI Taxonomy" id="428"/>
    <lineage>
        <taxon>Bacteria</taxon>
        <taxon>Pseudomonadati</taxon>
        <taxon>Pseudomonadota</taxon>
        <taxon>Alphaproteobacteria</taxon>
        <taxon>Hyphomicrobiales</taxon>
        <taxon>Methylocystaceae</taxon>
        <taxon>Methylosinus</taxon>
    </lineage>
</organism>
<dbReference type="InterPro" id="IPR015422">
    <property type="entry name" value="PyrdxlP-dep_Trfase_small"/>
</dbReference>
<reference evidence="5 6" key="1">
    <citation type="journal article" date="2018" name="Appl. Microbiol. Biotechnol.">
        <title>Co-cultivation of the strictly anaerobic methanogen Methanosarcina barkeri with aerobic methanotrophs in an oxygen-limited membrane bioreactor.</title>
        <authorList>
            <person name="In 't Zandt M.H."/>
            <person name="van den Bosch T.J.M."/>
            <person name="Rijkers R."/>
            <person name="van Kessel M.A.H.J."/>
            <person name="Jetten M.S.M."/>
            <person name="Welte C.U."/>
        </authorList>
    </citation>
    <scope>NUCLEOTIDE SEQUENCE [LARGE SCALE GENOMIC DNA]</scope>
    <source>
        <strain evidence="5 6">DSM 17706</strain>
    </source>
</reference>
<sequence length="376" mass="39433">MLDFYAADLASLAAQDRLRALSPRRGLDFSSNDFLALAESQEHSEAAAAALARGVPIGAGGSRLLRGNHEEHEALEREAAAFFHAESALFFGGGFSANEALLSTLPQKGDLIVHDALVHASAHEGMRLSRAPSVAALHNDADAFEDEIAAWRRAGGAGRPWIVVESLYSMDGDFAPLDSLAEIAARHEAFLVIDEAHATGVYGPEGRGLAAALEGRENVVTLHTCGKALGASGGLVLLPAALREFLINRSRQFIFATAPSPLVAACVRAALPIVARAEGRRVALRSRVAVAARELQALGLAPSQSQITPVIVGDNARALALAAAMQAQGYDIRAIRPPTVAEGSARLRISLTLHVSEAQIVAMVEDLAHALASLPA</sequence>
<dbReference type="InterPro" id="IPR050087">
    <property type="entry name" value="AON_synthase_class-II"/>
</dbReference>
<evidence type="ECO:0000256" key="1">
    <source>
        <dbReference type="ARBA" id="ARBA00001933"/>
    </source>
</evidence>
<dbReference type="GO" id="GO:0008710">
    <property type="term" value="F:8-amino-7-oxononanoate synthase activity"/>
    <property type="evidence" value="ECO:0007669"/>
    <property type="project" value="TreeGrafter"/>
</dbReference>
<protein>
    <submittedName>
        <fullName evidence="5">8-amino-7-oxononanoate synthase</fullName>
    </submittedName>
</protein>
<keyword evidence="6" id="KW-1185">Reference proteome</keyword>
<proteinExistence type="predicted"/>
<dbReference type="GO" id="GO:0009102">
    <property type="term" value="P:biotin biosynthetic process"/>
    <property type="evidence" value="ECO:0007669"/>
    <property type="project" value="TreeGrafter"/>
</dbReference>
<comment type="caution">
    <text evidence="5">The sequence shown here is derived from an EMBL/GenBank/DDBJ whole genome shotgun (WGS) entry which is preliminary data.</text>
</comment>
<dbReference type="AlphaFoldDB" id="A0A2U1SQW7"/>
<evidence type="ECO:0000256" key="2">
    <source>
        <dbReference type="ARBA" id="ARBA00022679"/>
    </source>
</evidence>
<dbReference type="Proteomes" id="UP000245137">
    <property type="component" value="Unassembled WGS sequence"/>
</dbReference>
<dbReference type="GO" id="GO:0030170">
    <property type="term" value="F:pyridoxal phosphate binding"/>
    <property type="evidence" value="ECO:0007669"/>
    <property type="project" value="InterPro"/>
</dbReference>
<dbReference type="RefSeq" id="WP_108917222.1">
    <property type="nucleotide sequence ID" value="NZ_BGJY01000010.1"/>
</dbReference>
<dbReference type="OrthoDB" id="9807157at2"/>
<comment type="cofactor">
    <cofactor evidence="1">
        <name>pyridoxal 5'-phosphate</name>
        <dbReference type="ChEBI" id="CHEBI:597326"/>
    </cofactor>
</comment>
<dbReference type="InterPro" id="IPR015424">
    <property type="entry name" value="PyrdxlP-dep_Trfase"/>
</dbReference>
<dbReference type="PANTHER" id="PTHR13693:SF100">
    <property type="entry name" value="8-AMINO-7-OXONONANOATE SYNTHASE"/>
    <property type="match status" value="1"/>
</dbReference>